<accession>I0K7V9</accession>
<gene>
    <name evidence="1" type="ORF">FAES_2203</name>
</gene>
<dbReference type="Proteomes" id="UP000011058">
    <property type="component" value="Chromosome"/>
</dbReference>
<dbReference type="RefSeq" id="WP_015331311.1">
    <property type="nucleotide sequence ID" value="NC_020054.1"/>
</dbReference>
<proteinExistence type="predicted"/>
<reference evidence="1 2" key="1">
    <citation type="journal article" date="2012" name="J. Bacteriol.">
        <title>Genome Sequence of Fibrella aestuarina BUZ 2T, a Filamentous Marine Bacterium.</title>
        <authorList>
            <person name="Filippini M."/>
            <person name="Qi W."/>
            <person name="Blom J."/>
            <person name="Goesmann A."/>
            <person name="Smits T.H."/>
            <person name="Bagheri H.C."/>
        </authorList>
    </citation>
    <scope>NUCLEOTIDE SEQUENCE [LARGE SCALE GENOMIC DNA]</scope>
    <source>
        <strain evidence="2">BUZ 2T</strain>
    </source>
</reference>
<name>I0K7V9_9BACT</name>
<organism evidence="1 2">
    <name type="scientific">Fibrella aestuarina BUZ 2</name>
    <dbReference type="NCBI Taxonomy" id="1166018"/>
    <lineage>
        <taxon>Bacteria</taxon>
        <taxon>Pseudomonadati</taxon>
        <taxon>Bacteroidota</taxon>
        <taxon>Cytophagia</taxon>
        <taxon>Cytophagales</taxon>
        <taxon>Spirosomataceae</taxon>
        <taxon>Fibrella</taxon>
    </lineage>
</organism>
<evidence type="ECO:0000313" key="2">
    <source>
        <dbReference type="Proteomes" id="UP000011058"/>
    </source>
</evidence>
<keyword evidence="2" id="KW-1185">Reference proteome</keyword>
<sequence>MRLATKRTGRQRTWLCARIRPPADFAQIVTDGLGTFRFGVPSVGLQGFGEMER</sequence>
<dbReference type="HOGENOM" id="CLU_3061754_0_0_10"/>
<evidence type="ECO:0000313" key="1">
    <source>
        <dbReference type="EMBL" id="CCH00212.1"/>
    </source>
</evidence>
<dbReference type="KEGG" id="fae:FAES_2203"/>
<dbReference type="EMBL" id="HE796683">
    <property type="protein sequence ID" value="CCH00212.1"/>
    <property type="molecule type" value="Genomic_DNA"/>
</dbReference>
<protein>
    <submittedName>
        <fullName evidence="1">Uncharacterized protein</fullName>
    </submittedName>
</protein>
<dbReference type="STRING" id="1166018.FAES_2203"/>
<dbReference type="AlphaFoldDB" id="I0K7V9"/>